<feature type="signal peptide" evidence="2">
    <location>
        <begin position="1"/>
        <end position="17"/>
    </location>
</feature>
<accession>A0AAV5WTX8</accession>
<dbReference type="EMBL" id="BTSY01000006">
    <property type="protein sequence ID" value="GMT34073.1"/>
    <property type="molecule type" value="Genomic_DNA"/>
</dbReference>
<feature type="compositionally biased region" description="Low complexity" evidence="1">
    <location>
        <begin position="96"/>
        <end position="110"/>
    </location>
</feature>
<organism evidence="3 4">
    <name type="scientific">Pristionchus fissidentatus</name>
    <dbReference type="NCBI Taxonomy" id="1538716"/>
    <lineage>
        <taxon>Eukaryota</taxon>
        <taxon>Metazoa</taxon>
        <taxon>Ecdysozoa</taxon>
        <taxon>Nematoda</taxon>
        <taxon>Chromadorea</taxon>
        <taxon>Rhabditida</taxon>
        <taxon>Rhabditina</taxon>
        <taxon>Diplogasteromorpha</taxon>
        <taxon>Diplogasteroidea</taxon>
        <taxon>Neodiplogasteridae</taxon>
        <taxon>Pristionchus</taxon>
    </lineage>
</organism>
<reference evidence="3" key="1">
    <citation type="submission" date="2023-10" db="EMBL/GenBank/DDBJ databases">
        <title>Genome assembly of Pristionchus species.</title>
        <authorList>
            <person name="Yoshida K."/>
            <person name="Sommer R.J."/>
        </authorList>
    </citation>
    <scope>NUCLEOTIDE SEQUENCE</scope>
    <source>
        <strain evidence="3">RS5133</strain>
    </source>
</reference>
<keyword evidence="2" id="KW-0732">Signal</keyword>
<proteinExistence type="predicted"/>
<dbReference type="AlphaFoldDB" id="A0AAV5WTX8"/>
<dbReference type="Proteomes" id="UP001432322">
    <property type="component" value="Unassembled WGS sequence"/>
</dbReference>
<feature type="chain" id="PRO_5043944056" description="SXP/RAL-2 family protein Ani s 5-like cation-binding domain-containing protein" evidence="2">
    <location>
        <begin position="18"/>
        <end position="152"/>
    </location>
</feature>
<evidence type="ECO:0000313" key="4">
    <source>
        <dbReference type="Proteomes" id="UP001432322"/>
    </source>
</evidence>
<evidence type="ECO:0000256" key="2">
    <source>
        <dbReference type="SAM" id="SignalP"/>
    </source>
</evidence>
<feature type="non-terminal residue" evidence="3">
    <location>
        <position position="1"/>
    </location>
</feature>
<protein>
    <recommendedName>
        <fullName evidence="5">SXP/RAL-2 family protein Ani s 5-like cation-binding domain-containing protein</fullName>
    </recommendedName>
</protein>
<evidence type="ECO:0000256" key="1">
    <source>
        <dbReference type="SAM" id="MobiDB-lite"/>
    </source>
</evidence>
<sequence length="152" mass="15783">ALVVAFVAVAALAGSHEEYTAEEQAAMEAKIATLSPQGQEAAKKIIAFFKDSEGNMKAAIEQTKAFTATLPEAVLAEIKAIVPAHHQGDLARAKRQATTAAPAPAPATEQARARRQIDATATHAPEHHARARRQAAPAADAAATPAPAPLEQ</sequence>
<comment type="caution">
    <text evidence="3">The sequence shown here is derived from an EMBL/GenBank/DDBJ whole genome shotgun (WGS) entry which is preliminary data.</text>
</comment>
<evidence type="ECO:0000313" key="3">
    <source>
        <dbReference type="EMBL" id="GMT34073.1"/>
    </source>
</evidence>
<keyword evidence="4" id="KW-1185">Reference proteome</keyword>
<name>A0AAV5WTX8_9BILA</name>
<feature type="compositionally biased region" description="Low complexity" evidence="1">
    <location>
        <begin position="134"/>
        <end position="145"/>
    </location>
</feature>
<gene>
    <name evidence="3" type="ORF">PFISCL1PPCAC_25370</name>
</gene>
<feature type="region of interest" description="Disordered" evidence="1">
    <location>
        <begin position="88"/>
        <end position="152"/>
    </location>
</feature>
<evidence type="ECO:0008006" key="5">
    <source>
        <dbReference type="Google" id="ProtNLM"/>
    </source>
</evidence>